<proteinExistence type="predicted"/>
<dbReference type="STRING" id="1077974.GOEFS_110_00620"/>
<name>H0R5I2_9ACTN</name>
<dbReference type="EMBL" id="BAEH01000110">
    <property type="protein sequence ID" value="GAB20333.1"/>
    <property type="molecule type" value="Genomic_DNA"/>
</dbReference>
<evidence type="ECO:0000313" key="2">
    <source>
        <dbReference type="Proteomes" id="UP000035034"/>
    </source>
</evidence>
<sequence length="125" mass="14153">MVSRGAVEKRARRIDLRAHLLDRQIVDCEGWPVGVVDEVEIELPEDNSSTTGRPRITAIITGRGLLNRLSGDIPRADVLDRLSISDVEDIDVVLTLNVRREGMRVNWPEEWVRDHVIGRIPGARR</sequence>
<keyword evidence="2" id="KW-1185">Reference proteome</keyword>
<organism evidence="1 2">
    <name type="scientific">Gordonia effusa NBRC 100432</name>
    <dbReference type="NCBI Taxonomy" id="1077974"/>
    <lineage>
        <taxon>Bacteria</taxon>
        <taxon>Bacillati</taxon>
        <taxon>Actinomycetota</taxon>
        <taxon>Actinomycetes</taxon>
        <taxon>Mycobacteriales</taxon>
        <taxon>Gordoniaceae</taxon>
        <taxon>Gordonia</taxon>
    </lineage>
</organism>
<dbReference type="eggNOG" id="ENOG5033YQT">
    <property type="taxonomic scope" value="Bacteria"/>
</dbReference>
<dbReference type="AlphaFoldDB" id="H0R5I2"/>
<reference evidence="1 2" key="1">
    <citation type="submission" date="2011-12" db="EMBL/GenBank/DDBJ databases">
        <title>Whole genome shotgun sequence of Gordonia effusa NBRC 100432.</title>
        <authorList>
            <person name="Yoshida I."/>
            <person name="Takarada H."/>
            <person name="Hosoyama A."/>
            <person name="Tsuchikane K."/>
            <person name="Katsumata H."/>
            <person name="Yamazaki S."/>
            <person name="Fujita N."/>
        </authorList>
    </citation>
    <scope>NUCLEOTIDE SEQUENCE [LARGE SCALE GENOMIC DNA]</scope>
    <source>
        <strain evidence="1 2">NBRC 100432</strain>
    </source>
</reference>
<dbReference type="Proteomes" id="UP000035034">
    <property type="component" value="Unassembled WGS sequence"/>
</dbReference>
<accession>H0R5I2</accession>
<comment type="caution">
    <text evidence="1">The sequence shown here is derived from an EMBL/GenBank/DDBJ whole genome shotgun (WGS) entry which is preliminary data.</text>
</comment>
<evidence type="ECO:0000313" key="1">
    <source>
        <dbReference type="EMBL" id="GAB20333.1"/>
    </source>
</evidence>
<protein>
    <recommendedName>
        <fullName evidence="3">PRC-barrel domain-containing protein</fullName>
    </recommendedName>
</protein>
<evidence type="ECO:0008006" key="3">
    <source>
        <dbReference type="Google" id="ProtNLM"/>
    </source>
</evidence>
<gene>
    <name evidence="1" type="ORF">GOEFS_110_00620</name>
</gene>